<dbReference type="Proteomes" id="UP000193648">
    <property type="component" value="Unassembled WGS sequence"/>
</dbReference>
<evidence type="ECO:0000256" key="1">
    <source>
        <dbReference type="ARBA" id="ARBA00004123"/>
    </source>
</evidence>
<keyword evidence="9" id="KW-0539">Nucleus</keyword>
<dbReference type="OrthoDB" id="4748970at2759"/>
<keyword evidence="3" id="KW-0677">Repeat</keyword>
<protein>
    <recommendedName>
        <fullName evidence="11">C2H2-type domain-containing protein</fullName>
    </recommendedName>
</protein>
<sequence>YKCSICEKTFSRPYNLRSHRATHAGIKPYECTYKSETGELCNWRFARRHDLERHMSSRHAFDKPFKCKGCGAECGRNDSLKRH</sequence>
<dbReference type="SMART" id="SM00355">
    <property type="entry name" value="ZnF_C2H2"/>
    <property type="match status" value="2"/>
</dbReference>
<keyword evidence="4 10" id="KW-0863">Zinc-finger</keyword>
<keyword evidence="2" id="KW-0479">Metal-binding</keyword>
<evidence type="ECO:0000256" key="9">
    <source>
        <dbReference type="ARBA" id="ARBA00023242"/>
    </source>
</evidence>
<dbReference type="EMBL" id="MCFF01000015">
    <property type="protein sequence ID" value="ORZ18407.1"/>
    <property type="molecule type" value="Genomic_DNA"/>
</dbReference>
<keyword evidence="13" id="KW-1185">Reference proteome</keyword>
<evidence type="ECO:0000256" key="7">
    <source>
        <dbReference type="ARBA" id="ARBA00023125"/>
    </source>
</evidence>
<dbReference type="SUPFAM" id="SSF57667">
    <property type="entry name" value="beta-beta-alpha zinc fingers"/>
    <property type="match status" value="2"/>
</dbReference>
<dbReference type="STRING" id="64571.A0A1Y2GQA8"/>
<feature type="domain" description="C2H2-type" evidence="11">
    <location>
        <begin position="1"/>
        <end position="28"/>
    </location>
</feature>
<dbReference type="GO" id="GO:0000978">
    <property type="term" value="F:RNA polymerase II cis-regulatory region sequence-specific DNA binding"/>
    <property type="evidence" value="ECO:0007669"/>
    <property type="project" value="TreeGrafter"/>
</dbReference>
<feature type="non-terminal residue" evidence="12">
    <location>
        <position position="1"/>
    </location>
</feature>
<keyword evidence="6" id="KW-0805">Transcription regulation</keyword>
<dbReference type="Pfam" id="PF00096">
    <property type="entry name" value="zf-C2H2"/>
    <property type="match status" value="3"/>
</dbReference>
<dbReference type="PROSITE" id="PS50157">
    <property type="entry name" value="ZINC_FINGER_C2H2_2"/>
    <property type="match status" value="2"/>
</dbReference>
<dbReference type="GO" id="GO:0000981">
    <property type="term" value="F:DNA-binding transcription factor activity, RNA polymerase II-specific"/>
    <property type="evidence" value="ECO:0007669"/>
    <property type="project" value="TreeGrafter"/>
</dbReference>
<keyword evidence="7" id="KW-0238">DNA-binding</keyword>
<comment type="caution">
    <text evidence="12">The sequence shown here is derived from an EMBL/GenBank/DDBJ whole genome shotgun (WGS) entry which is preliminary data.</text>
</comment>
<evidence type="ECO:0000256" key="3">
    <source>
        <dbReference type="ARBA" id="ARBA00022737"/>
    </source>
</evidence>
<dbReference type="RefSeq" id="XP_021882202.1">
    <property type="nucleotide sequence ID" value="XM_022020289.1"/>
</dbReference>
<evidence type="ECO:0000259" key="11">
    <source>
        <dbReference type="PROSITE" id="PS50157"/>
    </source>
</evidence>
<evidence type="ECO:0000256" key="6">
    <source>
        <dbReference type="ARBA" id="ARBA00023015"/>
    </source>
</evidence>
<dbReference type="GO" id="GO:0008270">
    <property type="term" value="F:zinc ion binding"/>
    <property type="evidence" value="ECO:0007669"/>
    <property type="project" value="UniProtKB-KW"/>
</dbReference>
<comment type="subcellular location">
    <subcellularLocation>
        <location evidence="1">Nucleus</location>
    </subcellularLocation>
</comment>
<evidence type="ECO:0000256" key="5">
    <source>
        <dbReference type="ARBA" id="ARBA00022833"/>
    </source>
</evidence>
<gene>
    <name evidence="12" type="ORF">BCR41DRAFT_286942</name>
</gene>
<dbReference type="GO" id="GO:0005634">
    <property type="term" value="C:nucleus"/>
    <property type="evidence" value="ECO:0007669"/>
    <property type="project" value="UniProtKB-SubCell"/>
</dbReference>
<dbReference type="FunFam" id="3.30.160.60:FF:000030">
    <property type="entry name" value="Zinc finger protein 628"/>
    <property type="match status" value="1"/>
</dbReference>
<keyword evidence="8" id="KW-0804">Transcription</keyword>
<proteinExistence type="predicted"/>
<dbReference type="GeneID" id="33562133"/>
<dbReference type="AlphaFoldDB" id="A0A1Y2GQA8"/>
<dbReference type="Gene3D" id="3.30.160.60">
    <property type="entry name" value="Classic Zinc Finger"/>
    <property type="match status" value="2"/>
</dbReference>
<evidence type="ECO:0000313" key="13">
    <source>
        <dbReference type="Proteomes" id="UP000193648"/>
    </source>
</evidence>
<dbReference type="InParanoid" id="A0A1Y2GQA8"/>
<dbReference type="InterPro" id="IPR013087">
    <property type="entry name" value="Znf_C2H2_type"/>
</dbReference>
<dbReference type="PROSITE" id="PS00028">
    <property type="entry name" value="ZINC_FINGER_C2H2_1"/>
    <property type="match status" value="1"/>
</dbReference>
<keyword evidence="5" id="KW-0862">Zinc</keyword>
<evidence type="ECO:0000256" key="2">
    <source>
        <dbReference type="ARBA" id="ARBA00022723"/>
    </source>
</evidence>
<organism evidence="12 13">
    <name type="scientific">Lobosporangium transversale</name>
    <dbReference type="NCBI Taxonomy" id="64571"/>
    <lineage>
        <taxon>Eukaryota</taxon>
        <taxon>Fungi</taxon>
        <taxon>Fungi incertae sedis</taxon>
        <taxon>Mucoromycota</taxon>
        <taxon>Mortierellomycotina</taxon>
        <taxon>Mortierellomycetes</taxon>
        <taxon>Mortierellales</taxon>
        <taxon>Mortierellaceae</taxon>
        <taxon>Lobosporangium</taxon>
    </lineage>
</organism>
<evidence type="ECO:0000256" key="4">
    <source>
        <dbReference type="ARBA" id="ARBA00022771"/>
    </source>
</evidence>
<accession>A0A1Y2GQA8</accession>
<dbReference type="InterPro" id="IPR036236">
    <property type="entry name" value="Znf_C2H2_sf"/>
</dbReference>
<evidence type="ECO:0000256" key="8">
    <source>
        <dbReference type="ARBA" id="ARBA00023163"/>
    </source>
</evidence>
<dbReference type="PANTHER" id="PTHR23235">
    <property type="entry name" value="KRUEPPEL-LIKE TRANSCRIPTION FACTOR"/>
    <property type="match status" value="1"/>
</dbReference>
<evidence type="ECO:0000313" key="12">
    <source>
        <dbReference type="EMBL" id="ORZ18407.1"/>
    </source>
</evidence>
<reference evidence="12 13" key="1">
    <citation type="submission" date="2016-07" db="EMBL/GenBank/DDBJ databases">
        <title>Pervasive Adenine N6-methylation of Active Genes in Fungi.</title>
        <authorList>
            <consortium name="DOE Joint Genome Institute"/>
            <person name="Mondo S.J."/>
            <person name="Dannebaum R.O."/>
            <person name="Kuo R.C."/>
            <person name="Labutti K."/>
            <person name="Haridas S."/>
            <person name="Kuo A."/>
            <person name="Salamov A."/>
            <person name="Ahrendt S.R."/>
            <person name="Lipzen A."/>
            <person name="Sullivan W."/>
            <person name="Andreopoulos W.B."/>
            <person name="Clum A."/>
            <person name="Lindquist E."/>
            <person name="Daum C."/>
            <person name="Ramamoorthy G.K."/>
            <person name="Gryganskyi A."/>
            <person name="Culley D."/>
            <person name="Magnuson J.K."/>
            <person name="James T.Y."/>
            <person name="O'Malley M.A."/>
            <person name="Stajich J.E."/>
            <person name="Spatafora J.W."/>
            <person name="Visel A."/>
            <person name="Grigoriev I.V."/>
        </authorList>
    </citation>
    <scope>NUCLEOTIDE SEQUENCE [LARGE SCALE GENOMIC DNA]</scope>
    <source>
        <strain evidence="12 13">NRRL 3116</strain>
    </source>
</reference>
<feature type="domain" description="C2H2-type" evidence="11">
    <location>
        <begin position="29"/>
        <end position="64"/>
    </location>
</feature>
<evidence type="ECO:0000256" key="10">
    <source>
        <dbReference type="PROSITE-ProRule" id="PRU00042"/>
    </source>
</evidence>
<name>A0A1Y2GQA8_9FUNG</name>
<dbReference type="PANTHER" id="PTHR23235:SF120">
    <property type="entry name" value="KRUPPEL-LIKE FACTOR 15"/>
    <property type="match status" value="1"/>
</dbReference>
<feature type="non-terminal residue" evidence="12">
    <location>
        <position position="83"/>
    </location>
</feature>